<gene>
    <name evidence="2" type="ORF">JOF29_002894</name>
</gene>
<keyword evidence="3" id="KW-1185">Reference proteome</keyword>
<sequence>MEAAQGTRRPDRGGGSTERRTSGPDQRSRRDLLGHKHLATTQKYNRSRVTLDRHCSYQVAAQIAAARR</sequence>
<name>A0ABS4UJI9_9ACTN</name>
<proteinExistence type="predicted"/>
<evidence type="ECO:0000313" key="3">
    <source>
        <dbReference type="Proteomes" id="UP000755585"/>
    </source>
</evidence>
<comment type="caution">
    <text evidence="2">The sequence shown here is derived from an EMBL/GenBank/DDBJ whole genome shotgun (WGS) entry which is preliminary data.</text>
</comment>
<feature type="compositionally biased region" description="Basic and acidic residues" evidence="1">
    <location>
        <begin position="8"/>
        <end position="34"/>
    </location>
</feature>
<evidence type="ECO:0000313" key="2">
    <source>
        <dbReference type="EMBL" id="MBP2351811.1"/>
    </source>
</evidence>
<reference evidence="2 3" key="1">
    <citation type="submission" date="2021-03" db="EMBL/GenBank/DDBJ databases">
        <title>Sequencing the genomes of 1000 actinobacteria strains.</title>
        <authorList>
            <person name="Klenk H.-P."/>
        </authorList>
    </citation>
    <scope>NUCLEOTIDE SEQUENCE [LARGE SCALE GENOMIC DNA]</scope>
    <source>
        <strain evidence="2 3">DSM 18824</strain>
    </source>
</reference>
<dbReference type="EMBL" id="JAGINT010000001">
    <property type="protein sequence ID" value="MBP2351811.1"/>
    <property type="molecule type" value="Genomic_DNA"/>
</dbReference>
<dbReference type="RefSeq" id="WP_209694663.1">
    <property type="nucleotide sequence ID" value="NZ_BAAAVU010000002.1"/>
</dbReference>
<evidence type="ECO:0000256" key="1">
    <source>
        <dbReference type="SAM" id="MobiDB-lite"/>
    </source>
</evidence>
<organism evidence="2 3">
    <name type="scientific">Kribbella aluminosa</name>
    <dbReference type="NCBI Taxonomy" id="416017"/>
    <lineage>
        <taxon>Bacteria</taxon>
        <taxon>Bacillati</taxon>
        <taxon>Actinomycetota</taxon>
        <taxon>Actinomycetes</taxon>
        <taxon>Propionibacteriales</taxon>
        <taxon>Kribbellaceae</taxon>
        <taxon>Kribbella</taxon>
    </lineage>
</organism>
<dbReference type="Proteomes" id="UP000755585">
    <property type="component" value="Unassembled WGS sequence"/>
</dbReference>
<protein>
    <submittedName>
        <fullName evidence="2">Site-specific recombinase XerC</fullName>
    </submittedName>
</protein>
<feature type="region of interest" description="Disordered" evidence="1">
    <location>
        <begin position="1"/>
        <end position="45"/>
    </location>
</feature>
<accession>A0ABS4UJI9</accession>